<protein>
    <recommendedName>
        <fullName evidence="2">TLDc domain-containing protein</fullName>
    </recommendedName>
</protein>
<dbReference type="EMBL" id="CAJNOI010000035">
    <property type="protein sequence ID" value="CAF0896527.1"/>
    <property type="molecule type" value="Genomic_DNA"/>
</dbReference>
<gene>
    <name evidence="3" type="ORF">BJG266_LOCUS10242</name>
    <name evidence="4" type="ORF">QVE165_LOCUS40795</name>
</gene>
<accession>A0A813ZCH0</accession>
<dbReference type="Pfam" id="PF07534">
    <property type="entry name" value="TLD"/>
    <property type="match status" value="1"/>
</dbReference>
<feature type="coiled-coil region" evidence="1">
    <location>
        <begin position="88"/>
        <end position="155"/>
    </location>
</feature>
<proteinExistence type="predicted"/>
<dbReference type="PANTHER" id="PTHR23354:SF122">
    <property type="entry name" value="GTPASE-ACTIVATING PROTEIN SKYWALKER"/>
    <property type="match status" value="1"/>
</dbReference>
<dbReference type="Proteomes" id="UP000663877">
    <property type="component" value="Unassembled WGS sequence"/>
</dbReference>
<evidence type="ECO:0000313" key="3">
    <source>
        <dbReference type="EMBL" id="CAF0896527.1"/>
    </source>
</evidence>
<evidence type="ECO:0000313" key="5">
    <source>
        <dbReference type="Proteomes" id="UP000663832"/>
    </source>
</evidence>
<dbReference type="Proteomes" id="UP000663832">
    <property type="component" value="Unassembled WGS sequence"/>
</dbReference>
<reference evidence="3" key="1">
    <citation type="submission" date="2021-02" db="EMBL/GenBank/DDBJ databases">
        <authorList>
            <person name="Nowell W R."/>
        </authorList>
    </citation>
    <scope>NUCLEOTIDE SEQUENCE</scope>
</reference>
<name>A0A813ZCH0_9BILA</name>
<dbReference type="SMART" id="SM00584">
    <property type="entry name" value="TLDc"/>
    <property type="match status" value="1"/>
</dbReference>
<dbReference type="PANTHER" id="PTHR23354">
    <property type="entry name" value="NUCLEOLAR PROTEIN 7/ESTROGEN RECEPTOR COACTIVATOR-RELATED"/>
    <property type="match status" value="1"/>
</dbReference>
<evidence type="ECO:0000313" key="6">
    <source>
        <dbReference type="Proteomes" id="UP000663877"/>
    </source>
</evidence>
<dbReference type="InterPro" id="IPR006571">
    <property type="entry name" value="TLDc_dom"/>
</dbReference>
<comment type="caution">
    <text evidence="3">The sequence shown here is derived from an EMBL/GenBank/DDBJ whole genome shotgun (WGS) entry which is preliminary data.</text>
</comment>
<dbReference type="EMBL" id="CAJNOM010000475">
    <property type="protein sequence ID" value="CAF1458791.1"/>
    <property type="molecule type" value="Genomic_DNA"/>
</dbReference>
<evidence type="ECO:0000256" key="1">
    <source>
        <dbReference type="SAM" id="Coils"/>
    </source>
</evidence>
<dbReference type="PROSITE" id="PS51886">
    <property type="entry name" value="TLDC"/>
    <property type="match status" value="1"/>
</dbReference>
<evidence type="ECO:0000259" key="2">
    <source>
        <dbReference type="PROSITE" id="PS51886"/>
    </source>
</evidence>
<sequence length="360" mass="41211">MATNTIALTMCSSSECKNDANALCLHCDKHVCTKHYLEHVKLTNDELLPLADQLNTIINTLQEINVTHISQLAMEQLEQWRVESHQRIDELYDDKRKTLTKLSELKLEEESMISKKLNTLVQQYTDQLDASFQQVEKIKKDITALETRCSNLKKTGFFHFENKPLELIYHSLVIKAKQFSYFTGGGSLLRLEYQILLNEWIGIKGQHWRLIYKAKRDGFKAEDFHRCSDNQGPTLTIIQSKENEYLFGGYTSQGWTSSGNYAEDKNNPFLFTLINPHNILPTRYTIKLESIEDAMVHSSIYGPTFGGGFDLHICNESDIVPGSYSNFPVSYIDTTGKGMLTFTGSNQFQTSDIEIYRLVS</sequence>
<dbReference type="OrthoDB" id="9984961at2759"/>
<feature type="domain" description="TLDc" evidence="2">
    <location>
        <begin position="187"/>
        <end position="359"/>
    </location>
</feature>
<evidence type="ECO:0000313" key="4">
    <source>
        <dbReference type="EMBL" id="CAF1458791.1"/>
    </source>
</evidence>
<dbReference type="AlphaFoldDB" id="A0A813ZCH0"/>
<keyword evidence="5" id="KW-1185">Reference proteome</keyword>
<keyword evidence="1" id="KW-0175">Coiled coil</keyword>
<organism evidence="3 6">
    <name type="scientific">Adineta steineri</name>
    <dbReference type="NCBI Taxonomy" id="433720"/>
    <lineage>
        <taxon>Eukaryota</taxon>
        <taxon>Metazoa</taxon>
        <taxon>Spiralia</taxon>
        <taxon>Gnathifera</taxon>
        <taxon>Rotifera</taxon>
        <taxon>Eurotatoria</taxon>
        <taxon>Bdelloidea</taxon>
        <taxon>Adinetida</taxon>
        <taxon>Adinetidae</taxon>
        <taxon>Adineta</taxon>
    </lineage>
</organism>